<dbReference type="OrthoDB" id="1938430at2759"/>
<organism evidence="1 2">
    <name type="scientific">Gossypium barbadense</name>
    <name type="common">Sea Island cotton</name>
    <name type="synonym">Hibiscus barbadensis</name>
    <dbReference type="NCBI Taxonomy" id="3634"/>
    <lineage>
        <taxon>Eukaryota</taxon>
        <taxon>Viridiplantae</taxon>
        <taxon>Streptophyta</taxon>
        <taxon>Embryophyta</taxon>
        <taxon>Tracheophyta</taxon>
        <taxon>Spermatophyta</taxon>
        <taxon>Magnoliopsida</taxon>
        <taxon>eudicotyledons</taxon>
        <taxon>Gunneridae</taxon>
        <taxon>Pentapetalae</taxon>
        <taxon>rosids</taxon>
        <taxon>malvids</taxon>
        <taxon>Malvales</taxon>
        <taxon>Malvaceae</taxon>
        <taxon>Malvoideae</taxon>
        <taxon>Gossypium</taxon>
    </lineage>
</organism>
<dbReference type="AlphaFoldDB" id="A0A2P5WJA5"/>
<evidence type="ECO:0008006" key="3">
    <source>
        <dbReference type="Google" id="ProtNLM"/>
    </source>
</evidence>
<evidence type="ECO:0000313" key="2">
    <source>
        <dbReference type="Proteomes" id="UP000239757"/>
    </source>
</evidence>
<dbReference type="Proteomes" id="UP000239757">
    <property type="component" value="Unassembled WGS sequence"/>
</dbReference>
<dbReference type="EMBL" id="KZ667409">
    <property type="protein sequence ID" value="PPR91155.1"/>
    <property type="molecule type" value="Genomic_DNA"/>
</dbReference>
<proteinExistence type="predicted"/>
<accession>A0A2P5WJA5</accession>
<sequence length="187" mass="21793">MMASSMCPRCQTGAEMREHIFRECLPAKDTWKQLHMVWPLEDNSDLTVWLKNTFESRSMALYRMAVCALWVIWMSQNKFIHEGDQLSTTITKSRAQEEMSCLQALKLGLQLRLREVEVEGDSRESNKVTHYLAQARLKKRETTYLSNLVFSATAEAEAVAKDRTWTEAMSEDRGRRYERAEESVLEF</sequence>
<protein>
    <recommendedName>
        <fullName evidence="3">RNase H type-1 domain-containing protein</fullName>
    </recommendedName>
</protein>
<name>A0A2P5WJA5_GOSBA</name>
<evidence type="ECO:0000313" key="1">
    <source>
        <dbReference type="EMBL" id="PPR91155.1"/>
    </source>
</evidence>
<gene>
    <name evidence="1" type="ORF">GOBAR_AA29529</name>
</gene>
<reference evidence="1 2" key="1">
    <citation type="submission" date="2015-01" db="EMBL/GenBank/DDBJ databases">
        <title>Genome of allotetraploid Gossypium barbadense reveals genomic plasticity and fiber elongation in cotton evolution.</title>
        <authorList>
            <person name="Chen X."/>
            <person name="Liu X."/>
            <person name="Zhao B."/>
            <person name="Zheng H."/>
            <person name="Hu Y."/>
            <person name="Lu G."/>
            <person name="Yang C."/>
            <person name="Chen J."/>
            <person name="Shan C."/>
            <person name="Zhang L."/>
            <person name="Zhou Y."/>
            <person name="Wang L."/>
            <person name="Guo W."/>
            <person name="Bai Y."/>
            <person name="Ruan J."/>
            <person name="Shangguan X."/>
            <person name="Mao Y."/>
            <person name="Jiang J."/>
            <person name="Zhu Y."/>
            <person name="Lei J."/>
            <person name="Kang H."/>
            <person name="Chen S."/>
            <person name="He X."/>
            <person name="Wang R."/>
            <person name="Wang Y."/>
            <person name="Chen J."/>
            <person name="Wang L."/>
            <person name="Yu S."/>
            <person name="Wang B."/>
            <person name="Wei J."/>
            <person name="Song S."/>
            <person name="Lu X."/>
            <person name="Gao Z."/>
            <person name="Gu W."/>
            <person name="Deng X."/>
            <person name="Ma D."/>
            <person name="Wang S."/>
            <person name="Liang W."/>
            <person name="Fang L."/>
            <person name="Cai C."/>
            <person name="Zhu X."/>
            <person name="Zhou B."/>
            <person name="Zhang Y."/>
            <person name="Chen Z."/>
            <person name="Xu S."/>
            <person name="Zhu R."/>
            <person name="Wang S."/>
            <person name="Zhang T."/>
            <person name="Zhao G."/>
        </authorList>
    </citation>
    <scope>NUCLEOTIDE SEQUENCE [LARGE SCALE GENOMIC DNA]</scope>
    <source>
        <strain evidence="2">cv. Xinhai21</strain>
        <tissue evidence="1">Leaf</tissue>
    </source>
</reference>